<protein>
    <submittedName>
        <fullName evidence="5">Transcriptional regulator, AraC family</fullName>
    </submittedName>
</protein>
<evidence type="ECO:0000313" key="6">
    <source>
        <dbReference type="Proteomes" id="UP000182054"/>
    </source>
</evidence>
<dbReference type="InterPro" id="IPR009057">
    <property type="entry name" value="Homeodomain-like_sf"/>
</dbReference>
<dbReference type="Pfam" id="PF14525">
    <property type="entry name" value="AraC_binding_2"/>
    <property type="match status" value="1"/>
</dbReference>
<keyword evidence="2" id="KW-0238">DNA-binding</keyword>
<evidence type="ECO:0000256" key="1">
    <source>
        <dbReference type="ARBA" id="ARBA00023015"/>
    </source>
</evidence>
<feature type="domain" description="HTH araC/xylS-type" evidence="4">
    <location>
        <begin position="216"/>
        <end position="317"/>
    </location>
</feature>
<sequence>MTTLLRRHPVLATTDLDEARTSVGETFCPHGLTVTDRRGALSLVHNAASVGCIGINYLRYGDEVRITPGTFGSFYLVQIPLGGRARVRVGDTDVVSDRRFASLPSPTLPVDMVWSADCEQLLVHIPRDAVQSAAGTDEPVVFHPLVDLAAPTVASWMRLVRYACDEVDSESGLLHSPLAARHFEQVMVGGLLAAQPNTSTHGPRAEETVVTSRAVRHTLFLIEEHPEKSWRVADLAAEAGVSARTLQASFHRERGTTPLEELRRVRLARAHEDLVAGGPGAESVTEVAARWGFFHLGRFSQAYRAEFGESPSRTLAS</sequence>
<dbReference type="InterPro" id="IPR018060">
    <property type="entry name" value="HTH_AraC"/>
</dbReference>
<gene>
    <name evidence="5" type="ORF">SAMN05444374_11137</name>
</gene>
<dbReference type="GO" id="GO:0003700">
    <property type="term" value="F:DNA-binding transcription factor activity"/>
    <property type="evidence" value="ECO:0007669"/>
    <property type="project" value="InterPro"/>
</dbReference>
<dbReference type="SMART" id="SM00342">
    <property type="entry name" value="HTH_ARAC"/>
    <property type="match status" value="1"/>
</dbReference>
<dbReference type="PROSITE" id="PS01124">
    <property type="entry name" value="HTH_ARAC_FAMILY_2"/>
    <property type="match status" value="1"/>
</dbReference>
<dbReference type="Gene3D" id="1.10.10.60">
    <property type="entry name" value="Homeodomain-like"/>
    <property type="match status" value="1"/>
</dbReference>
<proteinExistence type="predicted"/>
<accession>A0A1I0TYE8</accession>
<dbReference type="GO" id="GO:0043565">
    <property type="term" value="F:sequence-specific DNA binding"/>
    <property type="evidence" value="ECO:0007669"/>
    <property type="project" value="InterPro"/>
</dbReference>
<keyword evidence="1" id="KW-0805">Transcription regulation</keyword>
<dbReference type="AlphaFoldDB" id="A0A1I0TYE8"/>
<dbReference type="Proteomes" id="UP000182054">
    <property type="component" value="Unassembled WGS sequence"/>
</dbReference>
<evidence type="ECO:0000256" key="2">
    <source>
        <dbReference type="ARBA" id="ARBA00023125"/>
    </source>
</evidence>
<dbReference type="PANTHER" id="PTHR46796:SF12">
    <property type="entry name" value="HTH-TYPE DNA-BINDING TRANSCRIPTIONAL ACTIVATOR EUTR"/>
    <property type="match status" value="1"/>
</dbReference>
<dbReference type="Pfam" id="PF12833">
    <property type="entry name" value="HTH_18"/>
    <property type="match status" value="1"/>
</dbReference>
<reference evidence="5 6" key="1">
    <citation type="submission" date="2016-10" db="EMBL/GenBank/DDBJ databases">
        <authorList>
            <person name="de Groot N.N."/>
        </authorList>
    </citation>
    <scope>NUCLEOTIDE SEQUENCE [LARGE SCALE GENOMIC DNA]</scope>
    <source>
        <strain evidence="5 6">DSM 44908</strain>
    </source>
</reference>
<dbReference type="PROSITE" id="PS00041">
    <property type="entry name" value="HTH_ARAC_FAMILY_1"/>
    <property type="match status" value="1"/>
</dbReference>
<dbReference type="InterPro" id="IPR035418">
    <property type="entry name" value="AraC-bd_2"/>
</dbReference>
<dbReference type="InterPro" id="IPR018062">
    <property type="entry name" value="HTH_AraC-typ_CS"/>
</dbReference>
<dbReference type="GeneID" id="85486616"/>
<dbReference type="SUPFAM" id="SSF46689">
    <property type="entry name" value="Homeodomain-like"/>
    <property type="match status" value="2"/>
</dbReference>
<evidence type="ECO:0000256" key="3">
    <source>
        <dbReference type="ARBA" id="ARBA00023163"/>
    </source>
</evidence>
<organism evidence="5 6">
    <name type="scientific">Rhodococcoides kroppenstedtii</name>
    <dbReference type="NCBI Taxonomy" id="293050"/>
    <lineage>
        <taxon>Bacteria</taxon>
        <taxon>Bacillati</taxon>
        <taxon>Actinomycetota</taxon>
        <taxon>Actinomycetes</taxon>
        <taxon>Mycobacteriales</taxon>
        <taxon>Nocardiaceae</taxon>
        <taxon>Rhodococcoides</taxon>
    </lineage>
</organism>
<dbReference type="RefSeq" id="WP_068365248.1">
    <property type="nucleotide sequence ID" value="NZ_FOJN01000011.1"/>
</dbReference>
<evidence type="ECO:0000313" key="5">
    <source>
        <dbReference type="EMBL" id="SFA56929.1"/>
    </source>
</evidence>
<keyword evidence="3" id="KW-0804">Transcription</keyword>
<evidence type="ECO:0000259" key="4">
    <source>
        <dbReference type="PROSITE" id="PS01124"/>
    </source>
</evidence>
<name>A0A1I0TYE8_9NOCA</name>
<dbReference type="InterPro" id="IPR050204">
    <property type="entry name" value="AraC_XylS_family_regulators"/>
</dbReference>
<dbReference type="OrthoDB" id="5464689at2"/>
<dbReference type="EMBL" id="FOJN01000011">
    <property type="protein sequence ID" value="SFA56929.1"/>
    <property type="molecule type" value="Genomic_DNA"/>
</dbReference>
<dbReference type="PANTHER" id="PTHR46796">
    <property type="entry name" value="HTH-TYPE TRANSCRIPTIONAL ACTIVATOR RHAS-RELATED"/>
    <property type="match status" value="1"/>
</dbReference>